<dbReference type="Proteomes" id="UP001250791">
    <property type="component" value="Unassembled WGS sequence"/>
</dbReference>
<gene>
    <name evidence="1" type="ORF">J2W52_001429</name>
</gene>
<reference evidence="1 2" key="1">
    <citation type="submission" date="2023-07" db="EMBL/GenBank/DDBJ databases">
        <title>Sorghum-associated microbial communities from plants grown in Nebraska, USA.</title>
        <authorList>
            <person name="Schachtman D."/>
        </authorList>
    </citation>
    <scope>NUCLEOTIDE SEQUENCE [LARGE SCALE GENOMIC DNA]</scope>
    <source>
        <strain evidence="1 2">3199</strain>
    </source>
</reference>
<accession>A0ABU1SLJ4</accession>
<proteinExistence type="predicted"/>
<keyword evidence="2" id="KW-1185">Reference proteome</keyword>
<comment type="caution">
    <text evidence="1">The sequence shown here is derived from an EMBL/GenBank/DDBJ whole genome shotgun (WGS) entry which is preliminary data.</text>
</comment>
<evidence type="ECO:0000313" key="1">
    <source>
        <dbReference type="EMBL" id="MDR6899841.1"/>
    </source>
</evidence>
<dbReference type="EMBL" id="JAVDUP010000001">
    <property type="protein sequence ID" value="MDR6899841.1"/>
    <property type="molecule type" value="Genomic_DNA"/>
</dbReference>
<name>A0ABU1SLJ4_9HYPH</name>
<organism evidence="1 2">
    <name type="scientific">Rhizobium miluonense</name>
    <dbReference type="NCBI Taxonomy" id="411945"/>
    <lineage>
        <taxon>Bacteria</taxon>
        <taxon>Pseudomonadati</taxon>
        <taxon>Pseudomonadota</taxon>
        <taxon>Alphaproteobacteria</taxon>
        <taxon>Hyphomicrobiales</taxon>
        <taxon>Rhizobiaceae</taxon>
        <taxon>Rhizobium/Agrobacterium group</taxon>
        <taxon>Rhizobium</taxon>
    </lineage>
</organism>
<sequence length="58" mass="6533">MTTSLVPNKGPELRQAVENTERELAQRIGISVEQLRTALNSDDPLSAFTELSRMRKPH</sequence>
<evidence type="ECO:0000313" key="2">
    <source>
        <dbReference type="Proteomes" id="UP001250791"/>
    </source>
</evidence>
<protein>
    <submittedName>
        <fullName evidence="1">Uncharacterized protein</fullName>
    </submittedName>
</protein>